<proteinExistence type="predicted"/>
<evidence type="ECO:0000313" key="2">
    <source>
        <dbReference type="EMBL" id="CAI9294493.1"/>
    </source>
</evidence>
<keyword evidence="3" id="KW-1185">Reference proteome</keyword>
<accession>A0AA36EFH8</accession>
<dbReference type="AlphaFoldDB" id="A0AA36EFH8"/>
<organism evidence="2 3">
    <name type="scientific">Lactuca saligna</name>
    <name type="common">Willowleaf lettuce</name>
    <dbReference type="NCBI Taxonomy" id="75948"/>
    <lineage>
        <taxon>Eukaryota</taxon>
        <taxon>Viridiplantae</taxon>
        <taxon>Streptophyta</taxon>
        <taxon>Embryophyta</taxon>
        <taxon>Tracheophyta</taxon>
        <taxon>Spermatophyta</taxon>
        <taxon>Magnoliopsida</taxon>
        <taxon>eudicotyledons</taxon>
        <taxon>Gunneridae</taxon>
        <taxon>Pentapetalae</taxon>
        <taxon>asterids</taxon>
        <taxon>campanulids</taxon>
        <taxon>Asterales</taxon>
        <taxon>Asteraceae</taxon>
        <taxon>Cichorioideae</taxon>
        <taxon>Cichorieae</taxon>
        <taxon>Lactucinae</taxon>
        <taxon>Lactuca</taxon>
    </lineage>
</organism>
<feature type="region of interest" description="Disordered" evidence="1">
    <location>
        <begin position="57"/>
        <end position="97"/>
    </location>
</feature>
<reference evidence="2" key="1">
    <citation type="submission" date="2023-04" db="EMBL/GenBank/DDBJ databases">
        <authorList>
            <person name="Vijverberg K."/>
            <person name="Xiong W."/>
            <person name="Schranz E."/>
        </authorList>
    </citation>
    <scope>NUCLEOTIDE SEQUENCE</scope>
</reference>
<protein>
    <submittedName>
        <fullName evidence="2">Uncharacterized protein</fullName>
    </submittedName>
</protein>
<gene>
    <name evidence="2" type="ORF">LSALG_LOCUS33471</name>
</gene>
<dbReference type="Proteomes" id="UP001177003">
    <property type="component" value="Chromosome 7"/>
</dbReference>
<evidence type="ECO:0000256" key="1">
    <source>
        <dbReference type="SAM" id="MobiDB-lite"/>
    </source>
</evidence>
<feature type="compositionally biased region" description="Basic and acidic residues" evidence="1">
    <location>
        <begin position="61"/>
        <end position="71"/>
    </location>
</feature>
<name>A0AA36EFH8_LACSI</name>
<dbReference type="EMBL" id="OX465083">
    <property type="protein sequence ID" value="CAI9294493.1"/>
    <property type="molecule type" value="Genomic_DNA"/>
</dbReference>
<evidence type="ECO:0000313" key="3">
    <source>
        <dbReference type="Proteomes" id="UP001177003"/>
    </source>
</evidence>
<sequence length="97" mass="10158">MLEASGGRAEIIVGSWASDPSDGGINISLSCLNSTIQVSIVFGKSQAPILQFFKPSPEVAAEGRDKDRSRSEPLVGSTKDPEAPSSLHCSVEGQSQL</sequence>